<dbReference type="SMART" id="SM00347">
    <property type="entry name" value="HTH_MARR"/>
    <property type="match status" value="1"/>
</dbReference>
<dbReference type="InterPro" id="IPR036390">
    <property type="entry name" value="WH_DNA-bd_sf"/>
</dbReference>
<evidence type="ECO:0000313" key="3">
    <source>
        <dbReference type="Proteomes" id="UP000237925"/>
    </source>
</evidence>
<dbReference type="EMBL" id="CP027667">
    <property type="protein sequence ID" value="AVO49096.1"/>
    <property type="molecule type" value="Genomic_DNA"/>
</dbReference>
<dbReference type="Gene3D" id="1.10.10.10">
    <property type="entry name" value="Winged helix-like DNA-binding domain superfamily/Winged helix DNA-binding domain"/>
    <property type="match status" value="1"/>
</dbReference>
<organism evidence="2 3">
    <name type="scientific">Melaminivora suipulveris</name>
    <dbReference type="NCBI Taxonomy" id="2109913"/>
    <lineage>
        <taxon>Bacteria</taxon>
        <taxon>Pseudomonadati</taxon>
        <taxon>Pseudomonadota</taxon>
        <taxon>Betaproteobacteria</taxon>
        <taxon>Burkholderiales</taxon>
        <taxon>Comamonadaceae</taxon>
        <taxon>Melaminivora</taxon>
    </lineage>
</organism>
<protein>
    <submittedName>
        <fullName evidence="2">MarR family transcriptional regulator</fullName>
    </submittedName>
</protein>
<dbReference type="PROSITE" id="PS50995">
    <property type="entry name" value="HTH_MARR_2"/>
    <property type="match status" value="1"/>
</dbReference>
<accession>A0A2R3QBE4</accession>
<dbReference type="InterPro" id="IPR036388">
    <property type="entry name" value="WH-like_DNA-bd_sf"/>
</dbReference>
<dbReference type="KEGG" id="mela:C6568_07365"/>
<evidence type="ECO:0000259" key="1">
    <source>
        <dbReference type="PROSITE" id="PS50995"/>
    </source>
</evidence>
<keyword evidence="3" id="KW-1185">Reference proteome</keyword>
<dbReference type="AlphaFoldDB" id="A0A2R3QBE4"/>
<gene>
    <name evidence="2" type="ORF">C6568_07365</name>
</gene>
<reference evidence="2 3" key="1">
    <citation type="submission" date="2018-03" db="EMBL/GenBank/DDBJ databases">
        <title>Genome sequencing of Melaminivora sp.</title>
        <authorList>
            <person name="Kim S.-J."/>
            <person name="Heo J."/>
            <person name="Ahn J.-H."/>
            <person name="Kwon S.-W."/>
        </authorList>
    </citation>
    <scope>NUCLEOTIDE SEQUENCE [LARGE SCALE GENOMIC DNA]</scope>
    <source>
        <strain evidence="2 3">SC2-9</strain>
    </source>
</reference>
<dbReference type="Proteomes" id="UP000237925">
    <property type="component" value="Chromosome"/>
</dbReference>
<dbReference type="PANTHER" id="PTHR33164">
    <property type="entry name" value="TRANSCRIPTIONAL REGULATOR, MARR FAMILY"/>
    <property type="match status" value="1"/>
</dbReference>
<dbReference type="RefSeq" id="WP_106683532.1">
    <property type="nucleotide sequence ID" value="NZ_CP027667.1"/>
</dbReference>
<dbReference type="PRINTS" id="PR00598">
    <property type="entry name" value="HTHMARR"/>
</dbReference>
<sequence>MNERDLRQPRSLDDMLLYALWQLQMCAGRPVVRLCEEEFGITRREWRVLAQLALQEGVMPSQLAERSGLDRARTSRTLTSLAGKGLIARVPRPGDRREVLLHLTDAGRALYAALLPRVAQINQELLSALTEQETLILDGLLARLHARAQEMARR</sequence>
<feature type="domain" description="HTH marR-type" evidence="1">
    <location>
        <begin position="13"/>
        <end position="146"/>
    </location>
</feature>
<dbReference type="InterPro" id="IPR039422">
    <property type="entry name" value="MarR/SlyA-like"/>
</dbReference>
<evidence type="ECO:0000313" key="2">
    <source>
        <dbReference type="EMBL" id="AVO49096.1"/>
    </source>
</evidence>
<dbReference type="OrthoDB" id="8654642at2"/>
<dbReference type="GO" id="GO:0003700">
    <property type="term" value="F:DNA-binding transcription factor activity"/>
    <property type="evidence" value="ECO:0007669"/>
    <property type="project" value="InterPro"/>
</dbReference>
<dbReference type="GO" id="GO:0006950">
    <property type="term" value="P:response to stress"/>
    <property type="evidence" value="ECO:0007669"/>
    <property type="project" value="TreeGrafter"/>
</dbReference>
<name>A0A2R3QBE4_9BURK</name>
<proteinExistence type="predicted"/>
<dbReference type="InterPro" id="IPR000835">
    <property type="entry name" value="HTH_MarR-typ"/>
</dbReference>
<dbReference type="PANTHER" id="PTHR33164:SF43">
    <property type="entry name" value="HTH-TYPE TRANSCRIPTIONAL REPRESSOR YETL"/>
    <property type="match status" value="1"/>
</dbReference>
<dbReference type="SUPFAM" id="SSF46785">
    <property type="entry name" value="Winged helix' DNA-binding domain"/>
    <property type="match status" value="1"/>
</dbReference>
<dbReference type="Pfam" id="PF12802">
    <property type="entry name" value="MarR_2"/>
    <property type="match status" value="1"/>
</dbReference>